<feature type="compositionally biased region" description="Polar residues" evidence="7">
    <location>
        <begin position="1235"/>
        <end position="1246"/>
    </location>
</feature>
<feature type="compositionally biased region" description="Basic and acidic residues" evidence="7">
    <location>
        <begin position="402"/>
        <end position="412"/>
    </location>
</feature>
<evidence type="ECO:0000256" key="1">
    <source>
        <dbReference type="ARBA" id="ARBA00004123"/>
    </source>
</evidence>
<name>A0A7R8W8Y3_9CRUS</name>
<feature type="region of interest" description="Disordered" evidence="7">
    <location>
        <begin position="1336"/>
        <end position="1378"/>
    </location>
</feature>
<organism evidence="8">
    <name type="scientific">Cyprideis torosa</name>
    <dbReference type="NCBI Taxonomy" id="163714"/>
    <lineage>
        <taxon>Eukaryota</taxon>
        <taxon>Metazoa</taxon>
        <taxon>Ecdysozoa</taxon>
        <taxon>Arthropoda</taxon>
        <taxon>Crustacea</taxon>
        <taxon>Oligostraca</taxon>
        <taxon>Ostracoda</taxon>
        <taxon>Podocopa</taxon>
        <taxon>Podocopida</taxon>
        <taxon>Cytherocopina</taxon>
        <taxon>Cytheroidea</taxon>
        <taxon>Cytherideidae</taxon>
        <taxon>Cyprideis</taxon>
    </lineage>
</organism>
<dbReference type="InterPro" id="IPR013087">
    <property type="entry name" value="Znf_C2H2_type"/>
</dbReference>
<gene>
    <name evidence="8" type="ORF">CTOB1V02_LOCUS4502</name>
</gene>
<evidence type="ECO:0000256" key="2">
    <source>
        <dbReference type="ARBA" id="ARBA00022723"/>
    </source>
</evidence>
<accession>A0A7R8W8Y3</accession>
<dbReference type="PROSITE" id="PS50157">
    <property type="entry name" value="ZINC_FINGER_C2H2_2"/>
    <property type="match status" value="4"/>
</dbReference>
<feature type="compositionally biased region" description="Acidic residues" evidence="7">
    <location>
        <begin position="1367"/>
        <end position="1378"/>
    </location>
</feature>
<evidence type="ECO:0000256" key="7">
    <source>
        <dbReference type="SAM" id="MobiDB-lite"/>
    </source>
</evidence>
<keyword evidence="5" id="KW-0862">Zinc</keyword>
<feature type="compositionally biased region" description="Basic and acidic residues" evidence="7">
    <location>
        <begin position="301"/>
        <end position="319"/>
    </location>
</feature>
<feature type="compositionally biased region" description="Low complexity" evidence="7">
    <location>
        <begin position="1336"/>
        <end position="1351"/>
    </location>
</feature>
<keyword evidence="4" id="KW-0863">Zinc-finger</keyword>
<feature type="region of interest" description="Disordered" evidence="7">
    <location>
        <begin position="298"/>
        <end position="420"/>
    </location>
</feature>
<protein>
    <submittedName>
        <fullName evidence="8">Uncharacterized protein</fullName>
    </submittedName>
</protein>
<keyword evidence="2" id="KW-0479">Metal-binding</keyword>
<proteinExistence type="predicted"/>
<sequence>MFLLPTTAAQKLYVTLEIPSVPNSGDHRQKDYYQFSYASSTSITLSSSTFEVKVSSSKTVALKVKVTARESQELEETIFSLRLNRYFSLLGVIDSSGSSGVIGSWSRESRGGEAAQPVNEQEARFEAFFKKTKQVLAFGGGILKITCKECGHQETSVPPLRQHIREKHFDPDEDDFEELEGKLLEGDTNGEFACSSCSKKFSLLSTATYHTMFHGPVFECDCCGERTNELGSTRRHRWLAHMTPTPIGCNVCQEPFETAELYLKHIQGHGAESLTCRYCQTYKEHAVLMNKHLAECSARPSSEDRNGESDKPVQEEKPAAADASEEEKEEVNGTDAGFANIQIKKEKDAEPGKDVKDLSDKNPMDTSDINAEDKDNQTEGKDEEGKDEEEDPVKDEEEIEVEPGKARDESGEKSSPPQDVVYRFLDERPWKEGVPVERPFFCDICPFSSFKFSRLEGHFRKTHENVSTGVDLALINQLKSEEHKYKKPRLTLQMEVQRPKLKMDTEEELSPLLGKDPGFMRPMIGLTSEGRCCPFPDCRLAFPRIELEVFVSHANDHVKKLEEGKEGKDSEGNAIVRFYCAMCSHGFERGSDGWGHVCARELQEYECFKCLHNAPTPLGISNHVRHSHEEDFGTAYQCPYCAWRLERHDEMKKHIDLHQTGSRPYFRQSYNCFLCTFSTEKPMLLICHAKKTHIRNKYECCICLEFSSGDYEAIVSHLEKAHVNELGDWNLALTRPNAHNAPPSVPPITVAPPSMAPPSTVAPPPWMPTSAAPPMNLPPPGYPPMNVPPPGMPMGPPGPYGPPHPMMSPMGMPPPMGPPGVPPPMGPPPMGPPPSMGPPPMGVPPPIGAPPPMGPPGVPPPYAPPPFMRPPPAGMPGYPPMVPPNTSVPPPSISYNRVPPPAISTAAGVIPRMPNFSFLPPRVPAPLAPSLESTETKEVEMERSTDHPDPEKNFWCRYCTQEYKWRYLFDTHVCKRPGGEGNISCHECGIQCVSSASLISHKCCCVAAGMLKCPFCNMVLVRTWSEIKYHLGLHDGSQNPDRCVTEFMCPLCQFSVDEEVPFVSHMRTVHKITKPYVCPYCDRKECKFAEEKYLGIGGDGKVNVIPLPEEKIGTRKVGDFSFAAKLIRGMRKSDALTTDQLSLPRNEATSVKQTKPYTPAIHPKNPSVTVTAPLAPTTTAPARYSASKSVPASVSAILEAARASVAKRPQPSVPEVADYDPDLAEHELDEYDPEPSQTIPSYQPTPVSDYASYKPPPVSDYASYQPTPTPAPTKAFDPRVAKVLEAAQKALSAKPTLSAAGPPAAAPRLPSVVPEVAARQLDALINQVMMIQGQHAAQQAAQKPAPVRRTISPPPPPVLPPAVQASVEEDDEDDFSKF</sequence>
<keyword evidence="3" id="KW-0677">Repeat</keyword>
<dbReference type="GO" id="GO:0008270">
    <property type="term" value="F:zinc ion binding"/>
    <property type="evidence" value="ECO:0007669"/>
    <property type="project" value="UniProtKB-KW"/>
</dbReference>
<evidence type="ECO:0000256" key="3">
    <source>
        <dbReference type="ARBA" id="ARBA00022737"/>
    </source>
</evidence>
<dbReference type="EMBL" id="OB660868">
    <property type="protein sequence ID" value="CAD7226585.1"/>
    <property type="molecule type" value="Genomic_DNA"/>
</dbReference>
<comment type="subcellular location">
    <subcellularLocation>
        <location evidence="1">Nucleus</location>
    </subcellularLocation>
</comment>
<feature type="compositionally biased region" description="Basic and acidic residues" evidence="7">
    <location>
        <begin position="371"/>
        <end position="384"/>
    </location>
</feature>
<feature type="region of interest" description="Disordered" evidence="7">
    <location>
        <begin position="1229"/>
        <end position="1249"/>
    </location>
</feature>
<dbReference type="Gene3D" id="3.30.160.60">
    <property type="entry name" value="Classic Zinc Finger"/>
    <property type="match status" value="3"/>
</dbReference>
<evidence type="ECO:0000256" key="5">
    <source>
        <dbReference type="ARBA" id="ARBA00022833"/>
    </source>
</evidence>
<evidence type="ECO:0000313" key="8">
    <source>
        <dbReference type="EMBL" id="CAD7226585.1"/>
    </source>
</evidence>
<evidence type="ECO:0000256" key="4">
    <source>
        <dbReference type="ARBA" id="ARBA00022771"/>
    </source>
</evidence>
<keyword evidence="6" id="KW-0539">Nucleus</keyword>
<dbReference type="PROSITE" id="PS00028">
    <property type="entry name" value="ZINC_FINGER_C2H2_1"/>
    <property type="match status" value="4"/>
</dbReference>
<dbReference type="PANTHER" id="PTHR24406">
    <property type="entry name" value="TRANSCRIPTIONAL REPRESSOR CTCFL-RELATED"/>
    <property type="match status" value="1"/>
</dbReference>
<reference evidence="8" key="1">
    <citation type="submission" date="2020-11" db="EMBL/GenBank/DDBJ databases">
        <authorList>
            <person name="Tran Van P."/>
        </authorList>
    </citation>
    <scope>NUCLEOTIDE SEQUENCE</scope>
</reference>
<feature type="compositionally biased region" description="Basic and acidic residues" evidence="7">
    <location>
        <begin position="343"/>
        <end position="363"/>
    </location>
</feature>
<evidence type="ECO:0000256" key="6">
    <source>
        <dbReference type="ARBA" id="ARBA00023242"/>
    </source>
</evidence>
<dbReference type="InterPro" id="IPR050888">
    <property type="entry name" value="ZnF_C2H2-type_TF"/>
</dbReference>
<dbReference type="GO" id="GO:0005634">
    <property type="term" value="C:nucleus"/>
    <property type="evidence" value="ECO:0007669"/>
    <property type="project" value="UniProtKB-SubCell"/>
</dbReference>
<feature type="compositionally biased region" description="Acidic residues" evidence="7">
    <location>
        <begin position="385"/>
        <end position="401"/>
    </location>
</feature>
<dbReference type="SMART" id="SM00355">
    <property type="entry name" value="ZnF_C2H2"/>
    <property type="match status" value="12"/>
</dbReference>